<evidence type="ECO:0000313" key="2">
    <source>
        <dbReference type="EMBL" id="CAK0851388.1"/>
    </source>
</evidence>
<dbReference type="Proteomes" id="UP001189429">
    <property type="component" value="Unassembled WGS sequence"/>
</dbReference>
<reference evidence="2" key="1">
    <citation type="submission" date="2023-10" db="EMBL/GenBank/DDBJ databases">
        <authorList>
            <person name="Chen Y."/>
            <person name="Shah S."/>
            <person name="Dougan E. K."/>
            <person name="Thang M."/>
            <person name="Chan C."/>
        </authorList>
    </citation>
    <scope>NUCLEOTIDE SEQUENCE [LARGE SCALE GENOMIC DNA]</scope>
</reference>
<feature type="region of interest" description="Disordered" evidence="1">
    <location>
        <begin position="373"/>
        <end position="409"/>
    </location>
</feature>
<sequence length="1220" mass="133146">MDSDSEPQDLADLGNGSDDGEGKDQEGGLKQQNVFGKVDDYDIPSSPELTCVSREITSKSECPVAAIKKIKNKRVVWGKTSTRKLMCRKTMKKIRILRRTGEWCRNCYGIWKLRFKRKYKGDIKKFKEELTEGHPNFKKKTNDAMTNAHAEYLHQKAGGRSRVTSLTGKVIAKKRRTLTIKYPREVFYVLKQYKSKFGDPKTTKAKITKLRIKHKGLVQGVVVREGEEGVYPLERAVTIDIQKEYTLDDGQCILDSEQLEDMMDIGSDDETQKQALGGDGSWPCVSHAGVLSLEETTSRLAAAPHGEPVEEEADEGLASDSDSQEGDDDGGDEASVSAESDDVQMGPAAATPSTVTACTPAKKINKEACASSAASVSGSGAKAPPAKRVKIERADSDDEKLDDGKKGAEAEGLQSTLFQAIKNFSDGKYVSKSGRDLQDLMRDWKTVITSSGTCWRRIVSAKSATQREQAPILKELSGQLEAVFNFTKAFAKIPNVIFSEVESTYAALKQVNVEIPAQVSAKMVVKAIDCLLQDGKVEEACAKLTIRRDDAASGEVLWSMAAIDDARVRNDTCIETACKIFQTPFPYRNPKDTTDATMIERATTFLEMFSELDIDLLSEIKEDLLATQIIVACSTTTGTAGRQAPTPKLTLQDALDRATAAQNPKRAKNSALSTFAISKIGRHLVKVAVTKQTEQAKNAVNFDGVNRVALATKELVVNHGSGESGLKTLQSTMNLLMESVENFPEQKDESCVDLITDATVALCKKFQDHFTASFLRVGVQNVDGPAAQAAEAEDSAMAAQAIEQMFETKTLAGESATLVSLSSMVHKFVPKRQQFSTGYSHAPVMLMISFAGELHDAFENSTIPKGVLHANSLAPASTAAKCAEDQLWVAKNQMTELLNATVSKDALGKLALNPQTYINDCIDQSCMMPVQMVSHLAGLNIAESTQRIDAMKGVLRFQKKMRGETGDDEQPPADNNVSSRDLDDLSSALPALVAVAKCRRSEPIVPQMDVADASADELAAVQIPRGNVSDAYLAHFGEATRECSAFDKVAKTDNRKQVKKQLQKFIERVSKDVNTLGLIAASKMTLASKELEPLLFDEKPILKKLDTRIDELIDFPERSRIVTLIKDLNGINGVGVKQVQKYVDALKGTDLGSKALEEPLEMAKKVRKKARSLVTYRTGAIMIKKNRAADLKKYYAEAASLGVATPKELKDKLDALPGAS</sequence>
<feature type="region of interest" description="Disordered" evidence="1">
    <location>
        <begin position="303"/>
        <end position="355"/>
    </location>
</feature>
<feature type="compositionally biased region" description="Low complexity" evidence="1">
    <location>
        <begin position="373"/>
        <end position="384"/>
    </location>
</feature>
<dbReference type="EMBL" id="CAUYUJ010015233">
    <property type="protein sequence ID" value="CAK0851388.1"/>
    <property type="molecule type" value="Genomic_DNA"/>
</dbReference>
<evidence type="ECO:0000256" key="1">
    <source>
        <dbReference type="SAM" id="MobiDB-lite"/>
    </source>
</evidence>
<comment type="caution">
    <text evidence="2">The sequence shown here is derived from an EMBL/GenBank/DDBJ whole genome shotgun (WGS) entry which is preliminary data.</text>
</comment>
<evidence type="ECO:0000313" key="3">
    <source>
        <dbReference type="Proteomes" id="UP001189429"/>
    </source>
</evidence>
<proteinExistence type="predicted"/>
<feature type="region of interest" description="Disordered" evidence="1">
    <location>
        <begin position="962"/>
        <end position="981"/>
    </location>
</feature>
<feature type="compositionally biased region" description="Acidic residues" evidence="1">
    <location>
        <begin position="309"/>
        <end position="332"/>
    </location>
</feature>
<accession>A0ABN9U034</accession>
<organism evidence="2 3">
    <name type="scientific">Prorocentrum cordatum</name>
    <dbReference type="NCBI Taxonomy" id="2364126"/>
    <lineage>
        <taxon>Eukaryota</taxon>
        <taxon>Sar</taxon>
        <taxon>Alveolata</taxon>
        <taxon>Dinophyceae</taxon>
        <taxon>Prorocentrales</taxon>
        <taxon>Prorocentraceae</taxon>
        <taxon>Prorocentrum</taxon>
    </lineage>
</organism>
<gene>
    <name evidence="2" type="ORF">PCOR1329_LOCUS43545</name>
</gene>
<feature type="region of interest" description="Disordered" evidence="1">
    <location>
        <begin position="1"/>
        <end position="39"/>
    </location>
</feature>
<keyword evidence="3" id="KW-1185">Reference proteome</keyword>
<protein>
    <submittedName>
        <fullName evidence="2">Uncharacterized protein</fullName>
    </submittedName>
</protein>
<name>A0ABN9U034_9DINO</name>